<dbReference type="GO" id="GO:0005829">
    <property type="term" value="C:cytosol"/>
    <property type="evidence" value="ECO:0007669"/>
    <property type="project" value="TreeGrafter"/>
</dbReference>
<dbReference type="Pfam" id="PF00665">
    <property type="entry name" value="rve"/>
    <property type="match status" value="1"/>
</dbReference>
<dbReference type="OrthoDB" id="9803231at2"/>
<dbReference type="InterPro" id="IPR025246">
    <property type="entry name" value="IS30-like_HTH"/>
</dbReference>
<reference evidence="3 4" key="1">
    <citation type="submission" date="2017-08" db="EMBL/GenBank/DDBJ databases">
        <title>Draft Genome Sequence of Loktanella cinnabarina Strain XM1, Isolated from Coastal Surface Water.</title>
        <authorList>
            <person name="Ma R."/>
            <person name="Wang J."/>
            <person name="Wang Q."/>
            <person name="Ma Z."/>
            <person name="Li J."/>
            <person name="Chen L."/>
        </authorList>
    </citation>
    <scope>NUCLEOTIDE SEQUENCE [LARGE SCALE GENOMIC DNA]</scope>
    <source>
        <strain evidence="3 4">XM1</strain>
    </source>
</reference>
<dbReference type="InterPro" id="IPR051917">
    <property type="entry name" value="Transposase-Integrase"/>
</dbReference>
<dbReference type="PANTHER" id="PTHR10948:SF23">
    <property type="entry name" value="TRANSPOSASE INSI FOR INSERTION SEQUENCE ELEMENT IS30A-RELATED"/>
    <property type="match status" value="1"/>
</dbReference>
<dbReference type="Pfam" id="PF13936">
    <property type="entry name" value="HTH_38"/>
    <property type="match status" value="1"/>
</dbReference>
<keyword evidence="4" id="KW-1185">Reference proteome</keyword>
<dbReference type="NCBIfam" id="NF033563">
    <property type="entry name" value="transpos_IS30"/>
    <property type="match status" value="1"/>
</dbReference>
<dbReference type="InterPro" id="IPR036397">
    <property type="entry name" value="RNaseH_sf"/>
</dbReference>
<sequence>MGTCYAHLDLEERQKLARWREAKLPMKEIALRLGRSPSTLYREMRRNRFVDDEIPHLSGYYGMTAQRAYERRRAIHRKLVRHPAVKAAVVDRLKAGWSPEQIAGRMKLERHATSVSHETIYRYAYSGDGRSEALYRHLPEHRRRRRPRGTRRHHGRRFSNEHSISLRPVEVSERQQFGHWECDLVMFRKGFGKANVTSLVERVSRFTVLAKNADRTSKPVMETLISGLKALPQPARRSITFDRGTEFTAWAHLKAGLGVAPWFYDPQSPWQKGTVENTNNRLRKYLPRKTDPTAITDRYLTSICDRLNATPRKCLGYRTPAEVFREKLMEAMQSGE</sequence>
<dbReference type="InterPro" id="IPR001584">
    <property type="entry name" value="Integrase_cat-core"/>
</dbReference>
<dbReference type="GO" id="GO:0006310">
    <property type="term" value="P:DNA recombination"/>
    <property type="evidence" value="ECO:0007669"/>
    <property type="project" value="UniProtKB-KW"/>
</dbReference>
<dbReference type="EMBL" id="NQWH01000055">
    <property type="protein sequence ID" value="PHP26206.1"/>
    <property type="molecule type" value="Genomic_DNA"/>
</dbReference>
<organism evidence="3 4">
    <name type="scientific">Limimaricola cinnabarinus</name>
    <dbReference type="NCBI Taxonomy" id="1125964"/>
    <lineage>
        <taxon>Bacteria</taxon>
        <taxon>Pseudomonadati</taxon>
        <taxon>Pseudomonadota</taxon>
        <taxon>Alphaproteobacteria</taxon>
        <taxon>Rhodobacterales</taxon>
        <taxon>Paracoccaceae</taxon>
        <taxon>Limimaricola</taxon>
    </lineage>
</organism>
<dbReference type="InterPro" id="IPR053392">
    <property type="entry name" value="Transposase_IS30-like"/>
</dbReference>
<name>A0A2G1MBU8_9RHOB</name>
<comment type="caution">
    <text evidence="3">The sequence shown here is derived from an EMBL/GenBank/DDBJ whole genome shotgun (WGS) entry which is preliminary data.</text>
</comment>
<dbReference type="AlphaFoldDB" id="A0A2G1MBU8"/>
<evidence type="ECO:0000256" key="1">
    <source>
        <dbReference type="ARBA" id="ARBA00023172"/>
    </source>
</evidence>
<evidence type="ECO:0000313" key="3">
    <source>
        <dbReference type="EMBL" id="PHP26206.1"/>
    </source>
</evidence>
<evidence type="ECO:0000313" key="4">
    <source>
        <dbReference type="Proteomes" id="UP000221860"/>
    </source>
</evidence>
<protein>
    <submittedName>
        <fullName evidence="3">IS30 family transposase</fullName>
    </submittedName>
</protein>
<gene>
    <name evidence="3" type="ORF">CJ301_17645</name>
</gene>
<dbReference type="SUPFAM" id="SSF53098">
    <property type="entry name" value="Ribonuclease H-like"/>
    <property type="match status" value="1"/>
</dbReference>
<dbReference type="GO" id="GO:0015074">
    <property type="term" value="P:DNA integration"/>
    <property type="evidence" value="ECO:0007669"/>
    <property type="project" value="InterPro"/>
</dbReference>
<dbReference type="PROSITE" id="PS50994">
    <property type="entry name" value="INTEGRASE"/>
    <property type="match status" value="1"/>
</dbReference>
<dbReference type="PANTHER" id="PTHR10948">
    <property type="entry name" value="TRANSPOSASE"/>
    <property type="match status" value="1"/>
</dbReference>
<dbReference type="GO" id="GO:0004803">
    <property type="term" value="F:transposase activity"/>
    <property type="evidence" value="ECO:0007669"/>
    <property type="project" value="TreeGrafter"/>
</dbReference>
<evidence type="ECO:0000259" key="2">
    <source>
        <dbReference type="PROSITE" id="PS50994"/>
    </source>
</evidence>
<dbReference type="GO" id="GO:0003676">
    <property type="term" value="F:nucleic acid binding"/>
    <property type="evidence" value="ECO:0007669"/>
    <property type="project" value="InterPro"/>
</dbReference>
<feature type="domain" description="Integrase catalytic" evidence="2">
    <location>
        <begin position="164"/>
        <end position="328"/>
    </location>
</feature>
<dbReference type="Gene3D" id="3.30.420.10">
    <property type="entry name" value="Ribonuclease H-like superfamily/Ribonuclease H"/>
    <property type="match status" value="1"/>
</dbReference>
<accession>A0A2G1MBU8</accession>
<dbReference type="GO" id="GO:0032196">
    <property type="term" value="P:transposition"/>
    <property type="evidence" value="ECO:0007669"/>
    <property type="project" value="TreeGrafter"/>
</dbReference>
<dbReference type="Proteomes" id="UP000221860">
    <property type="component" value="Unassembled WGS sequence"/>
</dbReference>
<keyword evidence="1" id="KW-0233">DNA recombination</keyword>
<proteinExistence type="predicted"/>
<dbReference type="RefSeq" id="WP_099278666.1">
    <property type="nucleotide sequence ID" value="NZ_KZ304990.1"/>
</dbReference>
<dbReference type="InterPro" id="IPR012337">
    <property type="entry name" value="RNaseH-like_sf"/>
</dbReference>